<evidence type="ECO:0000313" key="2">
    <source>
        <dbReference type="EMBL" id="MDR6140826.1"/>
    </source>
</evidence>
<protein>
    <recommendedName>
        <fullName evidence="4">GAF domain-containing protein</fullName>
    </recommendedName>
</protein>
<comment type="caution">
    <text evidence="2">The sequence shown here is derived from an EMBL/GenBank/DDBJ whole genome shotgun (WGS) entry which is preliminary data.</text>
</comment>
<proteinExistence type="predicted"/>
<gene>
    <name evidence="2" type="ORF">QE375_000380</name>
</gene>
<name>A0ABU1HLA5_9MICO</name>
<dbReference type="Proteomes" id="UP001249291">
    <property type="component" value="Unassembled WGS sequence"/>
</dbReference>
<keyword evidence="3" id="KW-1185">Reference proteome</keyword>
<evidence type="ECO:0000256" key="1">
    <source>
        <dbReference type="SAM" id="MobiDB-lite"/>
    </source>
</evidence>
<evidence type="ECO:0008006" key="4">
    <source>
        <dbReference type="Google" id="ProtNLM"/>
    </source>
</evidence>
<feature type="region of interest" description="Disordered" evidence="1">
    <location>
        <begin position="1"/>
        <end position="31"/>
    </location>
</feature>
<reference evidence="2 3" key="1">
    <citation type="submission" date="2023-08" db="EMBL/GenBank/DDBJ databases">
        <title>Functional and genomic diversity of the sorghum phyllosphere microbiome.</title>
        <authorList>
            <person name="Shade A."/>
        </authorList>
    </citation>
    <scope>NUCLEOTIDE SEQUENCE [LARGE SCALE GENOMIC DNA]</scope>
    <source>
        <strain evidence="2 3">SORGH_AS_0445</strain>
    </source>
</reference>
<dbReference type="RefSeq" id="WP_309686870.1">
    <property type="nucleotide sequence ID" value="NZ_JAVIZQ010000001.1"/>
</dbReference>
<accession>A0ABU1HLA5</accession>
<organism evidence="2 3">
    <name type="scientific">Microbacterium foliorum</name>
    <dbReference type="NCBI Taxonomy" id="104336"/>
    <lineage>
        <taxon>Bacteria</taxon>
        <taxon>Bacillati</taxon>
        <taxon>Actinomycetota</taxon>
        <taxon>Actinomycetes</taxon>
        <taxon>Micrococcales</taxon>
        <taxon>Microbacteriaceae</taxon>
        <taxon>Microbacterium</taxon>
    </lineage>
</organism>
<dbReference type="EMBL" id="JAVIZQ010000001">
    <property type="protein sequence ID" value="MDR6140826.1"/>
    <property type="molecule type" value="Genomic_DNA"/>
</dbReference>
<evidence type="ECO:0000313" key="3">
    <source>
        <dbReference type="Proteomes" id="UP001249291"/>
    </source>
</evidence>
<sequence>MNASPGGSDDAEVPSAYRAPMRSRDDDVSDGPAVERALELGVCGMGGRLDDAPHSIADALAAVDAVYGERMARRLERFASVAEGVFVWTRDADGLLWLGRITGPWRYDASADARDVDLVHVRACDWLDRPVEAAAVPPGVHEAFARGGRNWQSITRADAARLTAAVWKSRRSRQ</sequence>